<dbReference type="NCBIfam" id="TIGR00778">
    <property type="entry name" value="ahpD_dom"/>
    <property type="match status" value="1"/>
</dbReference>
<evidence type="ECO:0000313" key="2">
    <source>
        <dbReference type="EMBL" id="NWJ46017.1"/>
    </source>
</evidence>
<dbReference type="InterPro" id="IPR029032">
    <property type="entry name" value="AhpD-like"/>
</dbReference>
<keyword evidence="5" id="KW-1185">Reference proteome</keyword>
<sequence length="182" mass="19730">MNRVKLVQKSETSGELTATYEAIEKARGGSVPNMFMALGYNNGMLSSAFDVAAFIGAPSRVPPKDKQIAYLAASRINGCEYCLVRHTAAAMKAGLTSEQAAAFQREGNISSDPAFDARERLIVEMGEELTRTPALSAATFDSLRSYFDDEELVELVFSVAAANMFTRIASALEIELEPGFKK</sequence>
<evidence type="ECO:0000259" key="1">
    <source>
        <dbReference type="Pfam" id="PF02627"/>
    </source>
</evidence>
<dbReference type="Proteomes" id="UP000521676">
    <property type="component" value="Unassembled WGS sequence"/>
</dbReference>
<evidence type="ECO:0000313" key="4">
    <source>
        <dbReference type="Proteomes" id="UP000521676"/>
    </source>
</evidence>
<dbReference type="InterPro" id="IPR003779">
    <property type="entry name" value="CMD-like"/>
</dbReference>
<dbReference type="Gene3D" id="1.20.1290.10">
    <property type="entry name" value="AhpD-like"/>
    <property type="match status" value="1"/>
</dbReference>
<dbReference type="PANTHER" id="PTHR34846">
    <property type="entry name" value="4-CARBOXYMUCONOLACTONE DECARBOXYLASE FAMILY PROTEIN (AFU_ORTHOLOGUE AFUA_6G11590)"/>
    <property type="match status" value="1"/>
</dbReference>
<gene>
    <name evidence="2" type="ORF">HXX08_09080</name>
    <name evidence="3" type="ORF">OZ401_001160</name>
</gene>
<organism evidence="2 4">
    <name type="scientific">Candidatus Chlorohelix allophototropha</name>
    <dbReference type="NCBI Taxonomy" id="3003348"/>
    <lineage>
        <taxon>Bacteria</taxon>
        <taxon>Bacillati</taxon>
        <taxon>Chloroflexota</taxon>
        <taxon>Chloroflexia</taxon>
        <taxon>Candidatus Chloroheliales</taxon>
        <taxon>Candidatus Chloroheliaceae</taxon>
        <taxon>Candidatus Chlorohelix</taxon>
    </lineage>
</organism>
<proteinExistence type="predicted"/>
<dbReference type="EMBL" id="CP128399">
    <property type="protein sequence ID" value="WJW67877.1"/>
    <property type="molecule type" value="Genomic_DNA"/>
</dbReference>
<protein>
    <submittedName>
        <fullName evidence="2">Carboxymuconolactone decarboxylase family protein</fullName>
    </submittedName>
</protein>
<reference evidence="3" key="2">
    <citation type="journal article" date="2024" name="Nature">
        <title>Anoxygenic phototroph of the Chloroflexota uses a type I reaction centre.</title>
        <authorList>
            <person name="Tsuji J.M."/>
            <person name="Shaw N.A."/>
            <person name="Nagashima S."/>
            <person name="Venkiteswaran J.J."/>
            <person name="Schiff S.L."/>
            <person name="Watanabe T."/>
            <person name="Fukui M."/>
            <person name="Hanada S."/>
            <person name="Tank M."/>
            <person name="Neufeld J.D."/>
        </authorList>
    </citation>
    <scope>NUCLEOTIDE SEQUENCE</scope>
    <source>
        <strain evidence="3">L227-S17</strain>
    </source>
</reference>
<dbReference type="Pfam" id="PF02627">
    <property type="entry name" value="CMD"/>
    <property type="match status" value="1"/>
</dbReference>
<dbReference type="InterPro" id="IPR004675">
    <property type="entry name" value="AhpD_core"/>
</dbReference>
<dbReference type="Proteomes" id="UP001431572">
    <property type="component" value="Chromosome 1"/>
</dbReference>
<reference evidence="2 4" key="1">
    <citation type="submission" date="2020-06" db="EMBL/GenBank/DDBJ databases">
        <title>Anoxygenic phototrophic Chloroflexota member uses a Type I reaction center.</title>
        <authorList>
            <person name="Tsuji J.M."/>
            <person name="Shaw N.A."/>
            <person name="Nagashima S."/>
            <person name="Venkiteswaran J."/>
            <person name="Schiff S.L."/>
            <person name="Hanada S."/>
            <person name="Tank M."/>
            <person name="Neufeld J.D."/>
        </authorList>
    </citation>
    <scope>NUCLEOTIDE SEQUENCE [LARGE SCALE GENOMIC DNA]</scope>
    <source>
        <strain evidence="2">L227-S17</strain>
    </source>
</reference>
<dbReference type="SUPFAM" id="SSF69118">
    <property type="entry name" value="AhpD-like"/>
    <property type="match status" value="1"/>
</dbReference>
<evidence type="ECO:0000313" key="3">
    <source>
        <dbReference type="EMBL" id="WJW67877.1"/>
    </source>
</evidence>
<evidence type="ECO:0000313" key="5">
    <source>
        <dbReference type="Proteomes" id="UP001431572"/>
    </source>
</evidence>
<dbReference type="EMBL" id="JACATZ010000001">
    <property type="protein sequence ID" value="NWJ46017.1"/>
    <property type="molecule type" value="Genomic_DNA"/>
</dbReference>
<dbReference type="AlphaFoldDB" id="A0A8T7LYJ6"/>
<name>A0A8T7LYJ6_9CHLR</name>
<feature type="domain" description="Carboxymuconolactone decarboxylase-like" evidence="1">
    <location>
        <begin position="55"/>
        <end position="102"/>
    </location>
</feature>
<accession>A0A8T7LYJ6</accession>
<dbReference type="GO" id="GO:0051920">
    <property type="term" value="F:peroxiredoxin activity"/>
    <property type="evidence" value="ECO:0007669"/>
    <property type="project" value="InterPro"/>
</dbReference>
<dbReference type="PANTHER" id="PTHR34846:SF10">
    <property type="entry name" value="CYTOPLASMIC PROTEIN"/>
    <property type="match status" value="1"/>
</dbReference>
<dbReference type="RefSeq" id="WP_341469768.1">
    <property type="nucleotide sequence ID" value="NZ_CP128399.1"/>
</dbReference>